<dbReference type="WBParaSite" id="EgrG_000114300">
    <property type="protein sequence ID" value="EgrG_000114300"/>
    <property type="gene ID" value="EgrG_000114300"/>
</dbReference>
<dbReference type="Proteomes" id="UP000492820">
    <property type="component" value="Unassembled WGS sequence"/>
</dbReference>
<accession>A0A068WT25</accession>
<reference evidence="4" key="3">
    <citation type="submission" date="2020-10" db="UniProtKB">
        <authorList>
            <consortium name="WormBaseParasite"/>
        </authorList>
    </citation>
    <scope>IDENTIFICATION</scope>
</reference>
<protein>
    <submittedName>
        <fullName evidence="4">Transposase</fullName>
    </submittedName>
</protein>
<organism evidence="2">
    <name type="scientific">Echinococcus granulosus</name>
    <name type="common">Hydatid tapeworm</name>
    <dbReference type="NCBI Taxonomy" id="6210"/>
    <lineage>
        <taxon>Eukaryota</taxon>
        <taxon>Metazoa</taxon>
        <taxon>Spiralia</taxon>
        <taxon>Lophotrochozoa</taxon>
        <taxon>Platyhelminthes</taxon>
        <taxon>Cestoda</taxon>
        <taxon>Eucestoda</taxon>
        <taxon>Cyclophyllidea</taxon>
        <taxon>Taeniidae</taxon>
        <taxon>Echinococcus</taxon>
        <taxon>Echinococcus granulosus group</taxon>
    </lineage>
</organism>
<evidence type="ECO:0000313" key="2">
    <source>
        <dbReference type="EMBL" id="CDS21652.1"/>
    </source>
</evidence>
<dbReference type="AlphaFoldDB" id="A0A068WT25"/>
<reference evidence="2 3" key="1">
    <citation type="journal article" date="2013" name="Nature">
        <title>The genomes of four tapeworm species reveal adaptations to parasitism.</title>
        <authorList>
            <person name="Tsai I.J."/>
            <person name="Zarowiecki M."/>
            <person name="Holroyd N."/>
            <person name="Garciarrubio A."/>
            <person name="Sanchez-Flores A."/>
            <person name="Brooks K.L."/>
            <person name="Tracey A."/>
            <person name="Bobes R.J."/>
            <person name="Fragoso G."/>
            <person name="Sciutto E."/>
            <person name="Aslett M."/>
            <person name="Beasley H."/>
            <person name="Bennett H.M."/>
            <person name="Cai J."/>
            <person name="Camicia F."/>
            <person name="Clark R."/>
            <person name="Cucher M."/>
            <person name="De Silva N."/>
            <person name="Day T.A."/>
            <person name="Deplazes P."/>
            <person name="Estrada K."/>
            <person name="Fernandez C."/>
            <person name="Holland P.W."/>
            <person name="Hou J."/>
            <person name="Hu S."/>
            <person name="Huckvale T."/>
            <person name="Hung S.S."/>
            <person name="Kamenetzky L."/>
            <person name="Keane J.A."/>
            <person name="Kiss F."/>
            <person name="Koziol U."/>
            <person name="Lambert O."/>
            <person name="Liu K."/>
            <person name="Luo X."/>
            <person name="Luo Y."/>
            <person name="Macchiaroli N."/>
            <person name="Nichol S."/>
            <person name="Paps J."/>
            <person name="Parkinson J."/>
            <person name="Pouchkina-Stantcheva N."/>
            <person name="Riddiford N."/>
            <person name="Rosenzvit M."/>
            <person name="Salinas G."/>
            <person name="Wasmuth J.D."/>
            <person name="Zamanian M."/>
            <person name="Zheng Y."/>
            <person name="Cai X."/>
            <person name="Soberon X."/>
            <person name="Olson P.D."/>
            <person name="Laclette J.P."/>
            <person name="Brehm K."/>
            <person name="Berriman M."/>
            <person name="Garciarrubio A."/>
            <person name="Bobes R.J."/>
            <person name="Fragoso G."/>
            <person name="Sanchez-Flores A."/>
            <person name="Estrada K."/>
            <person name="Cevallos M.A."/>
            <person name="Morett E."/>
            <person name="Gonzalez V."/>
            <person name="Portillo T."/>
            <person name="Ochoa-Leyva A."/>
            <person name="Jose M.V."/>
            <person name="Sciutto E."/>
            <person name="Landa A."/>
            <person name="Jimenez L."/>
            <person name="Valdes V."/>
            <person name="Carrero J.C."/>
            <person name="Larralde C."/>
            <person name="Morales-Montor J."/>
            <person name="Limon-Lason J."/>
            <person name="Soberon X."/>
            <person name="Laclette J.P."/>
        </authorList>
    </citation>
    <scope>NUCLEOTIDE SEQUENCE [LARGE SCALE GENOMIC DNA]</scope>
</reference>
<dbReference type="EMBL" id="LK028584">
    <property type="protein sequence ID" value="CDS21652.1"/>
    <property type="molecule type" value="Genomic_DNA"/>
</dbReference>
<name>A0A068WT25_ECHGR</name>
<evidence type="ECO:0000313" key="3">
    <source>
        <dbReference type="Proteomes" id="UP000492820"/>
    </source>
</evidence>
<evidence type="ECO:0000313" key="4">
    <source>
        <dbReference type="WBParaSite" id="EgrG_000114300"/>
    </source>
</evidence>
<feature type="compositionally biased region" description="Basic residues" evidence="1">
    <location>
        <begin position="1"/>
        <end position="12"/>
    </location>
</feature>
<gene>
    <name evidence="2" type="ORF">EgrG_000114300</name>
</gene>
<proteinExistence type="predicted"/>
<reference evidence="2" key="2">
    <citation type="submission" date="2014-06" db="EMBL/GenBank/DDBJ databases">
        <authorList>
            <person name="Aslett M."/>
        </authorList>
    </citation>
    <scope>NUCLEOTIDE SEQUENCE</scope>
</reference>
<evidence type="ECO:0000256" key="1">
    <source>
        <dbReference type="SAM" id="MobiDB-lite"/>
    </source>
</evidence>
<sequence length="30" mass="3485">MDAQKVKQHQGRKILPQKEENETSMAAFKL</sequence>
<feature type="region of interest" description="Disordered" evidence="1">
    <location>
        <begin position="1"/>
        <end position="30"/>
    </location>
</feature>